<evidence type="ECO:0000313" key="1">
    <source>
        <dbReference type="EMBL" id="WFP16857.1"/>
    </source>
</evidence>
<dbReference type="RefSeq" id="WP_278157967.1">
    <property type="nucleotide sequence ID" value="NZ_CP121252.1"/>
</dbReference>
<dbReference type="Proteomes" id="UP001219037">
    <property type="component" value="Chromosome"/>
</dbReference>
<dbReference type="NCBIfam" id="NF037959">
    <property type="entry name" value="MFS_SpdSyn"/>
    <property type="match status" value="1"/>
</dbReference>
<sequence>MVKHSPVNIVPGLYPIDAGTAEISEDPFTPGCWLLTLNGAESSQLNPDQPTVLGFEYMRWIAAVIEHRFTTDTALKVLHLGAAGCTLARWVTALYPKAHQVAVEYDAGLAALARDRFGLPRAPALKIRVAEAGEVLAAGYPDTRDVIIRDVFADDDAGRPTTPAHLTGVEPAEHAARQLGAHGVYLVNYGGGPGMADALVEQAALAEVFAHVMAIADPAMFKGRRRGNVIFACSQAPLTSTALGGEPALTRALLSDPVPAQLRHVSPPSPGRTRL</sequence>
<evidence type="ECO:0000313" key="2">
    <source>
        <dbReference type="Proteomes" id="UP001219037"/>
    </source>
</evidence>
<protein>
    <submittedName>
        <fullName evidence="1">Fused MFS/spermidine synthase</fullName>
    </submittedName>
</protein>
<dbReference type="SUPFAM" id="SSF53335">
    <property type="entry name" value="S-adenosyl-L-methionine-dependent methyltransferases"/>
    <property type="match status" value="1"/>
</dbReference>
<dbReference type="Gene3D" id="3.40.50.150">
    <property type="entry name" value="Vaccinia Virus protein VP39"/>
    <property type="match status" value="1"/>
</dbReference>
<proteinExistence type="predicted"/>
<accession>A0ABY8H8B7</accession>
<reference evidence="1 2" key="1">
    <citation type="submission" date="2023-04" db="EMBL/GenBank/DDBJ databases">
        <title>Funneling lignin-derived compounds into biodiesel using alkali-halophilic Citricoccus sp. P2.</title>
        <authorList>
            <person name="Luo C.-B."/>
        </authorList>
    </citation>
    <scope>NUCLEOTIDE SEQUENCE [LARGE SCALE GENOMIC DNA]</scope>
    <source>
        <strain evidence="1 2">P2</strain>
    </source>
</reference>
<organism evidence="1 2">
    <name type="scientific">Citricoccus muralis</name>
    <dbReference type="NCBI Taxonomy" id="169134"/>
    <lineage>
        <taxon>Bacteria</taxon>
        <taxon>Bacillati</taxon>
        <taxon>Actinomycetota</taxon>
        <taxon>Actinomycetes</taxon>
        <taxon>Micrococcales</taxon>
        <taxon>Micrococcaceae</taxon>
        <taxon>Citricoccus</taxon>
    </lineage>
</organism>
<name>A0ABY8H8B7_9MICC</name>
<gene>
    <name evidence="1" type="ORF">P8192_01630</name>
</gene>
<dbReference type="InterPro" id="IPR029063">
    <property type="entry name" value="SAM-dependent_MTases_sf"/>
</dbReference>
<keyword evidence="2" id="KW-1185">Reference proteome</keyword>
<dbReference type="EMBL" id="CP121252">
    <property type="protein sequence ID" value="WFP16857.1"/>
    <property type="molecule type" value="Genomic_DNA"/>
</dbReference>